<dbReference type="Gene3D" id="3.30.70.270">
    <property type="match status" value="1"/>
</dbReference>
<dbReference type="InterPro" id="IPR016197">
    <property type="entry name" value="Chromo-like_dom_sf"/>
</dbReference>
<dbReference type="PROSITE" id="PS50175">
    <property type="entry name" value="ASP_PROT_RETROV"/>
    <property type="match status" value="1"/>
</dbReference>
<dbReference type="AlphaFoldDB" id="A0A9W6XP23"/>
<dbReference type="OrthoDB" id="114360at2759"/>
<dbReference type="InterPro" id="IPR036397">
    <property type="entry name" value="RNaseH_sf"/>
</dbReference>
<evidence type="ECO:0000259" key="7">
    <source>
        <dbReference type="PROSITE" id="PS50013"/>
    </source>
</evidence>
<evidence type="ECO:0000256" key="1">
    <source>
        <dbReference type="ARBA" id="ARBA00022679"/>
    </source>
</evidence>
<dbReference type="Gene3D" id="3.30.420.10">
    <property type="entry name" value="Ribonuclease H-like superfamily/Ribonuclease H"/>
    <property type="match status" value="1"/>
</dbReference>
<evidence type="ECO:0000256" key="6">
    <source>
        <dbReference type="SAM" id="MobiDB-lite"/>
    </source>
</evidence>
<keyword evidence="10" id="KW-1185">Reference proteome</keyword>
<evidence type="ECO:0000256" key="3">
    <source>
        <dbReference type="ARBA" id="ARBA00022722"/>
    </source>
</evidence>
<feature type="compositionally biased region" description="Polar residues" evidence="6">
    <location>
        <begin position="408"/>
        <end position="417"/>
    </location>
</feature>
<feature type="region of interest" description="Disordered" evidence="6">
    <location>
        <begin position="1"/>
        <end position="119"/>
    </location>
</feature>
<dbReference type="InterPro" id="IPR021109">
    <property type="entry name" value="Peptidase_aspartic_dom_sf"/>
</dbReference>
<feature type="domain" description="Peptidase A2" evidence="8">
    <location>
        <begin position="172"/>
        <end position="187"/>
    </location>
</feature>
<dbReference type="GO" id="GO:0006508">
    <property type="term" value="P:proteolysis"/>
    <property type="evidence" value="ECO:0007669"/>
    <property type="project" value="InterPro"/>
</dbReference>
<proteinExistence type="predicted"/>
<feature type="domain" description="Chromo" evidence="7">
    <location>
        <begin position="1032"/>
        <end position="1094"/>
    </location>
</feature>
<dbReference type="GO" id="GO:0003676">
    <property type="term" value="F:nucleic acid binding"/>
    <property type="evidence" value="ECO:0007669"/>
    <property type="project" value="InterPro"/>
</dbReference>
<dbReference type="SUPFAM" id="SSF53098">
    <property type="entry name" value="Ribonuclease H-like"/>
    <property type="match status" value="1"/>
</dbReference>
<dbReference type="SUPFAM" id="SSF54160">
    <property type="entry name" value="Chromo domain-like"/>
    <property type="match status" value="1"/>
</dbReference>
<dbReference type="InterPro" id="IPR000953">
    <property type="entry name" value="Chromo/chromo_shadow_dom"/>
</dbReference>
<keyword evidence="4" id="KW-0255">Endonuclease</keyword>
<dbReference type="InterPro" id="IPR043128">
    <property type="entry name" value="Rev_trsase/Diguanyl_cyclase"/>
</dbReference>
<name>A0A9W6XP23_9STRA</name>
<protein>
    <submittedName>
        <fullName evidence="9">Unnamed protein product</fullName>
    </submittedName>
</protein>
<evidence type="ECO:0000256" key="5">
    <source>
        <dbReference type="ARBA" id="ARBA00022801"/>
    </source>
</evidence>
<dbReference type="CDD" id="cd00303">
    <property type="entry name" value="retropepsin_like"/>
    <property type="match status" value="1"/>
</dbReference>
<comment type="caution">
    <text evidence="9">The sequence shown here is derived from an EMBL/GenBank/DDBJ whole genome shotgun (WGS) entry which is preliminary data.</text>
</comment>
<dbReference type="Gene3D" id="3.10.10.10">
    <property type="entry name" value="HIV Type 1 Reverse Transcriptase, subunit A, domain 1"/>
    <property type="match status" value="1"/>
</dbReference>
<evidence type="ECO:0000259" key="8">
    <source>
        <dbReference type="PROSITE" id="PS50175"/>
    </source>
</evidence>
<gene>
    <name evidence="9" type="ORF">Pfra01_001381700</name>
</gene>
<dbReference type="InterPro" id="IPR050951">
    <property type="entry name" value="Retrovirus_Pol_polyprotein"/>
</dbReference>
<keyword evidence="2" id="KW-0548">Nucleotidyltransferase</keyword>
<feature type="compositionally biased region" description="Basic and acidic residues" evidence="6">
    <location>
        <begin position="31"/>
        <end position="67"/>
    </location>
</feature>
<dbReference type="InterPro" id="IPR043502">
    <property type="entry name" value="DNA/RNA_pol_sf"/>
</dbReference>
<reference evidence="9" key="1">
    <citation type="submission" date="2023-04" db="EMBL/GenBank/DDBJ databases">
        <title>Phytophthora fragariaefolia NBRC 109709.</title>
        <authorList>
            <person name="Ichikawa N."/>
            <person name="Sato H."/>
            <person name="Tonouchi N."/>
        </authorList>
    </citation>
    <scope>NUCLEOTIDE SEQUENCE</scope>
    <source>
        <strain evidence="9">NBRC 109709</strain>
    </source>
</reference>
<feature type="region of interest" description="Disordered" evidence="6">
    <location>
        <begin position="735"/>
        <end position="793"/>
    </location>
</feature>
<dbReference type="PANTHER" id="PTHR37984">
    <property type="entry name" value="PROTEIN CBG26694"/>
    <property type="match status" value="1"/>
</dbReference>
<dbReference type="GO" id="GO:0016779">
    <property type="term" value="F:nucleotidyltransferase activity"/>
    <property type="evidence" value="ECO:0007669"/>
    <property type="project" value="UniProtKB-KW"/>
</dbReference>
<dbReference type="GO" id="GO:0004190">
    <property type="term" value="F:aspartic-type endopeptidase activity"/>
    <property type="evidence" value="ECO:0007669"/>
    <property type="project" value="InterPro"/>
</dbReference>
<evidence type="ECO:0000313" key="10">
    <source>
        <dbReference type="Proteomes" id="UP001165121"/>
    </source>
</evidence>
<dbReference type="Gene3D" id="2.40.50.40">
    <property type="match status" value="1"/>
</dbReference>
<evidence type="ECO:0000256" key="2">
    <source>
        <dbReference type="ARBA" id="ARBA00022695"/>
    </source>
</evidence>
<dbReference type="InterPro" id="IPR001995">
    <property type="entry name" value="Peptidase_A2_cat"/>
</dbReference>
<feature type="region of interest" description="Disordered" evidence="6">
    <location>
        <begin position="913"/>
        <end position="963"/>
    </location>
</feature>
<feature type="region of interest" description="Disordered" evidence="6">
    <location>
        <begin position="385"/>
        <end position="418"/>
    </location>
</feature>
<dbReference type="EMBL" id="BSXT01001431">
    <property type="protein sequence ID" value="GMF42355.1"/>
    <property type="molecule type" value="Genomic_DNA"/>
</dbReference>
<dbReference type="SMART" id="SM00298">
    <property type="entry name" value="CHROMO"/>
    <property type="match status" value="1"/>
</dbReference>
<keyword evidence="5" id="KW-0378">Hydrolase</keyword>
<dbReference type="PROSITE" id="PS50013">
    <property type="entry name" value="CHROMO_2"/>
    <property type="match status" value="1"/>
</dbReference>
<dbReference type="SUPFAM" id="SSF56672">
    <property type="entry name" value="DNA/RNA polymerases"/>
    <property type="match status" value="1"/>
</dbReference>
<accession>A0A9W6XP23</accession>
<evidence type="ECO:0000313" key="9">
    <source>
        <dbReference type="EMBL" id="GMF42355.1"/>
    </source>
</evidence>
<feature type="compositionally biased region" description="Basic and acidic residues" evidence="6">
    <location>
        <begin position="780"/>
        <end position="793"/>
    </location>
</feature>
<dbReference type="Gene3D" id="2.40.70.10">
    <property type="entry name" value="Acid Proteases"/>
    <property type="match status" value="1"/>
</dbReference>
<feature type="compositionally biased region" description="Acidic residues" evidence="6">
    <location>
        <begin position="8"/>
        <end position="22"/>
    </location>
</feature>
<sequence>MRRSLEDSSSEDMEDRSTDDDQSGSNYADAYHFDEDDRHVADANDAERRTESIGTYDRSENCGRRGDFPNIGLDRNSRHQGPDRLNTTEIGKEGNESFGGGESNERRNGQWNGGSSEGLVSSITKKTWHDYQPENVIKLLSGKRLGWWSAQKLGKRVRMRALDQGAVNDARTRILLDTGANVNVISERFAKQLRIREDVVLGTDFMIPAGVRLDLFHATARLPDEVEIPLIKTQRMADTREEYPHVPDAPTEALTIPGTVLRDYRPMRQPRTNDSHALLVRRTKELIPKVVEFRRGCPRRLRVTSISDRLVTCPVLLPLLLWVPRGGLPRTEGYVRLSFDKYNEWRVLAYSRSTDSELYKVEGEIYQRWLAAQRSAVERVPYTTPTTILRRPSESSEGSVSDRDDQAECSTATTEPSTEMVAEVVHQEEPLNHDLEWECSATTCLLRGVRYRCSASSTYQTEGSEDTALTSEAALKVAEGIVEDGSHCLLGHPWASPIVIVLKKNGVDIRLRIDYKMVNAVTAIMEYAMPLVDDLLTDMEKYLWYGSIDAVSGFWFAVMLSPWHLVAHRVNEDDSAFAQLLHSTITNVVVLEEALQRVAPPSKRTPMVRMDPELLYARLQIDHRGFVLSFDGSAKAPKHGRYGSCAWILWQLPDWKIEIAASAYLESTAVNQAEYMGMNEGLRAAQAYGVTDLVVVGDPRLAIRQSLGVIACLKESPLTYTESSFFADTHYENSEALPVEPEPPDRPNDATTESSHCENGETPTGAAEGPPSAEDVDPLAVHEERRRRVGRAQDEELRRANLKLVLIGESSSLGYKAAREAWKLADRLMQSVRVYDEIVERLVFAINNSQDTTWKETPFYLVNGWDAQSTLKAMVSSLKGGLGRQSDALAWRRKVNRQQEIALKMAKEYQAVEKARRASEHNDSLSRQEKASLPRPRVSENSEKNPEDADDTSTPMDEGPKSLFEPGDRVWLYMERVKPRLTKKLAHHWHEPFRVKMKVGEYAYELELPDRNFDEELLPADSWEPDVVAGEYEVESNLDDRRPMEMSTRGSVREFLVKWVGYDEPTWEPMTNLSCGGIRYDYLREKRSSQRFQMVQIADED</sequence>
<keyword evidence="1" id="KW-0808">Transferase</keyword>
<dbReference type="GO" id="GO:0004519">
    <property type="term" value="F:endonuclease activity"/>
    <property type="evidence" value="ECO:0007669"/>
    <property type="project" value="UniProtKB-KW"/>
</dbReference>
<dbReference type="Proteomes" id="UP001165121">
    <property type="component" value="Unassembled WGS sequence"/>
</dbReference>
<feature type="compositionally biased region" description="Basic and acidic residues" evidence="6">
    <location>
        <begin position="913"/>
        <end position="947"/>
    </location>
</feature>
<dbReference type="InterPro" id="IPR012337">
    <property type="entry name" value="RNaseH-like_sf"/>
</dbReference>
<organism evidence="9 10">
    <name type="scientific">Phytophthora fragariaefolia</name>
    <dbReference type="NCBI Taxonomy" id="1490495"/>
    <lineage>
        <taxon>Eukaryota</taxon>
        <taxon>Sar</taxon>
        <taxon>Stramenopiles</taxon>
        <taxon>Oomycota</taxon>
        <taxon>Peronosporomycetes</taxon>
        <taxon>Peronosporales</taxon>
        <taxon>Peronosporaceae</taxon>
        <taxon>Phytophthora</taxon>
    </lineage>
</organism>
<keyword evidence="3" id="KW-0540">Nuclease</keyword>
<evidence type="ECO:0000256" key="4">
    <source>
        <dbReference type="ARBA" id="ARBA00022759"/>
    </source>
</evidence>
<dbReference type="PANTHER" id="PTHR37984:SF5">
    <property type="entry name" value="PROTEIN NYNRIN-LIKE"/>
    <property type="match status" value="1"/>
</dbReference>